<evidence type="ECO:0000313" key="1">
    <source>
        <dbReference type="EMBL" id="KRK36613.1"/>
    </source>
</evidence>
<accession>A0A0R1GRH8</accession>
<name>A0A0R1GRH8_9LACO</name>
<dbReference type="PATRIC" id="fig|1267003.4.peg.681"/>
<dbReference type="SUPFAM" id="SSF55961">
    <property type="entry name" value="Bet v1-like"/>
    <property type="match status" value="1"/>
</dbReference>
<dbReference type="Proteomes" id="UP000051176">
    <property type="component" value="Unassembled WGS sequence"/>
</dbReference>
<dbReference type="RefSeq" id="WP_020089315.1">
    <property type="nucleotide sequence ID" value="NZ_AZCZ01000018.1"/>
</dbReference>
<organism evidence="1 2">
    <name type="scientific">Levilactobacillus parabrevis ATCC 53295</name>
    <dbReference type="NCBI Taxonomy" id="1267003"/>
    <lineage>
        <taxon>Bacteria</taxon>
        <taxon>Bacillati</taxon>
        <taxon>Bacillota</taxon>
        <taxon>Bacilli</taxon>
        <taxon>Lactobacillales</taxon>
        <taxon>Lactobacillaceae</taxon>
        <taxon>Levilactobacillus</taxon>
    </lineage>
</organism>
<dbReference type="InterPro" id="IPR023393">
    <property type="entry name" value="START-like_dom_sf"/>
</dbReference>
<dbReference type="OrthoDB" id="2190459at2"/>
<gene>
    <name evidence="1" type="ORF">FD07_GL000641</name>
</gene>
<evidence type="ECO:0000313" key="2">
    <source>
        <dbReference type="Proteomes" id="UP000051176"/>
    </source>
</evidence>
<comment type="caution">
    <text evidence="1">The sequence shown here is derived from an EMBL/GenBank/DDBJ whole genome shotgun (WGS) entry which is preliminary data.</text>
</comment>
<proteinExistence type="predicted"/>
<sequence length="142" mass="15422">MSEILFQNHVLTRAPQQRLQTILSNPETLRLWDNEITQIAAVGNGVDITRQAPALNTHEHLTVTASANQVIYHSQDGNLAYQLTFTLSGVDNQTTLTETLTVPATAGNLVPLNLLAPIAKHAFAQKLAALVALAESDWEVSD</sequence>
<dbReference type="AlphaFoldDB" id="A0A0R1GRH8"/>
<evidence type="ECO:0008006" key="3">
    <source>
        <dbReference type="Google" id="ProtNLM"/>
    </source>
</evidence>
<reference evidence="1 2" key="1">
    <citation type="journal article" date="2015" name="Genome Announc.">
        <title>Expanding the biotechnology potential of lactobacilli through comparative genomics of 213 strains and associated genera.</title>
        <authorList>
            <person name="Sun Z."/>
            <person name="Harris H.M."/>
            <person name="McCann A."/>
            <person name="Guo C."/>
            <person name="Argimon S."/>
            <person name="Zhang W."/>
            <person name="Yang X."/>
            <person name="Jeffery I.B."/>
            <person name="Cooney J.C."/>
            <person name="Kagawa T.F."/>
            <person name="Liu W."/>
            <person name="Song Y."/>
            <person name="Salvetti E."/>
            <person name="Wrobel A."/>
            <person name="Rasinkangas P."/>
            <person name="Parkhill J."/>
            <person name="Rea M.C."/>
            <person name="O'Sullivan O."/>
            <person name="Ritari J."/>
            <person name="Douillard F.P."/>
            <person name="Paul Ross R."/>
            <person name="Yang R."/>
            <person name="Briner A.E."/>
            <person name="Felis G.E."/>
            <person name="de Vos W.M."/>
            <person name="Barrangou R."/>
            <person name="Klaenhammer T.R."/>
            <person name="Caufield P.W."/>
            <person name="Cui Y."/>
            <person name="Zhang H."/>
            <person name="O'Toole P.W."/>
        </authorList>
    </citation>
    <scope>NUCLEOTIDE SEQUENCE [LARGE SCALE GENOMIC DNA]</scope>
    <source>
        <strain evidence="1 2">ATCC 53295</strain>
    </source>
</reference>
<dbReference type="EMBL" id="AZCZ01000018">
    <property type="protein sequence ID" value="KRK36613.1"/>
    <property type="molecule type" value="Genomic_DNA"/>
</dbReference>
<dbReference type="Gene3D" id="3.30.530.20">
    <property type="match status" value="1"/>
</dbReference>
<dbReference type="eggNOG" id="ENOG5034BQY">
    <property type="taxonomic scope" value="Bacteria"/>
</dbReference>
<dbReference type="STRING" id="357278.IV61_GL000530"/>
<keyword evidence="2" id="KW-1185">Reference proteome</keyword>
<protein>
    <recommendedName>
        <fullName evidence="3">SRPBCC family protein</fullName>
    </recommendedName>
</protein>